<accession>A0A8R7RBZ2</accession>
<proteinExistence type="predicted"/>
<organism evidence="2 3">
    <name type="scientific">Triticum urartu</name>
    <name type="common">Red wild einkorn</name>
    <name type="synonym">Crithodium urartu</name>
    <dbReference type="NCBI Taxonomy" id="4572"/>
    <lineage>
        <taxon>Eukaryota</taxon>
        <taxon>Viridiplantae</taxon>
        <taxon>Streptophyta</taxon>
        <taxon>Embryophyta</taxon>
        <taxon>Tracheophyta</taxon>
        <taxon>Spermatophyta</taxon>
        <taxon>Magnoliopsida</taxon>
        <taxon>Liliopsida</taxon>
        <taxon>Poales</taxon>
        <taxon>Poaceae</taxon>
        <taxon>BOP clade</taxon>
        <taxon>Pooideae</taxon>
        <taxon>Triticodae</taxon>
        <taxon>Triticeae</taxon>
        <taxon>Triticinae</taxon>
        <taxon>Triticum</taxon>
    </lineage>
</organism>
<gene>
    <name evidence="2" type="primary">LOC125530279</name>
</gene>
<keyword evidence="3" id="KW-1185">Reference proteome</keyword>
<feature type="compositionally biased region" description="Basic and acidic residues" evidence="1">
    <location>
        <begin position="22"/>
        <end position="39"/>
    </location>
</feature>
<protein>
    <submittedName>
        <fullName evidence="2">Uncharacterized protein</fullName>
    </submittedName>
</protein>
<sequence length="187" mass="20499">MVSIYIWCCHNHGSKPQTNTHTEAKRSQEKDASSGRLRWPEPQHMNFLRSFTASPAQARQEREINLLGLARSVILGIPLIQAELYSIGHELRRLARDGHLPGLLVPAPGLRSRREPLLPPGGLPGGDGVELHLLVAALLAAEGRVALVHEDVAVARERLGAERARVLRRHAGLAERLGVEEEEGAGR</sequence>
<dbReference type="AlphaFoldDB" id="A0A8R7RBZ2"/>
<reference evidence="3" key="1">
    <citation type="journal article" date="2013" name="Nature">
        <title>Draft genome of the wheat A-genome progenitor Triticum urartu.</title>
        <authorList>
            <person name="Ling H.Q."/>
            <person name="Zhao S."/>
            <person name="Liu D."/>
            <person name="Wang J."/>
            <person name="Sun H."/>
            <person name="Zhang C."/>
            <person name="Fan H."/>
            <person name="Li D."/>
            <person name="Dong L."/>
            <person name="Tao Y."/>
            <person name="Gao C."/>
            <person name="Wu H."/>
            <person name="Li Y."/>
            <person name="Cui Y."/>
            <person name="Guo X."/>
            <person name="Zheng S."/>
            <person name="Wang B."/>
            <person name="Yu K."/>
            <person name="Liang Q."/>
            <person name="Yang W."/>
            <person name="Lou X."/>
            <person name="Chen J."/>
            <person name="Feng M."/>
            <person name="Jian J."/>
            <person name="Zhang X."/>
            <person name="Luo G."/>
            <person name="Jiang Y."/>
            <person name="Liu J."/>
            <person name="Wang Z."/>
            <person name="Sha Y."/>
            <person name="Zhang B."/>
            <person name="Wu H."/>
            <person name="Tang D."/>
            <person name="Shen Q."/>
            <person name="Xue P."/>
            <person name="Zou S."/>
            <person name="Wang X."/>
            <person name="Liu X."/>
            <person name="Wang F."/>
            <person name="Yang Y."/>
            <person name="An X."/>
            <person name="Dong Z."/>
            <person name="Zhang K."/>
            <person name="Zhang X."/>
            <person name="Luo M.C."/>
            <person name="Dvorak J."/>
            <person name="Tong Y."/>
            <person name="Wang J."/>
            <person name="Yang H."/>
            <person name="Li Z."/>
            <person name="Wang D."/>
            <person name="Zhang A."/>
            <person name="Wang J."/>
        </authorList>
    </citation>
    <scope>NUCLEOTIDE SEQUENCE</scope>
    <source>
        <strain evidence="3">cv. G1812</strain>
    </source>
</reference>
<dbReference type="Proteomes" id="UP000015106">
    <property type="component" value="Unassembled WGS sequence"/>
</dbReference>
<evidence type="ECO:0000313" key="3">
    <source>
        <dbReference type="Proteomes" id="UP000015106"/>
    </source>
</evidence>
<evidence type="ECO:0000313" key="2">
    <source>
        <dbReference type="EnsemblPlants" id="TuG1812S0002482200.01.T01.s_cds22247"/>
    </source>
</evidence>
<feature type="region of interest" description="Disordered" evidence="1">
    <location>
        <begin position="16"/>
        <end position="39"/>
    </location>
</feature>
<dbReference type="EnsemblPlants" id="TuG1812S0002482200.01.T01">
    <property type="protein sequence ID" value="TuG1812S0002482200.01.T01.s_cds22247"/>
    <property type="gene ID" value="TuG1812S0002482200.01"/>
</dbReference>
<name>A0A8R7RBZ2_TRIUA</name>
<evidence type="ECO:0000256" key="1">
    <source>
        <dbReference type="SAM" id="MobiDB-lite"/>
    </source>
</evidence>
<reference evidence="2" key="2">
    <citation type="submission" date="2022-06" db="UniProtKB">
        <authorList>
            <consortium name="EnsemblPlants"/>
        </authorList>
    </citation>
    <scope>IDENTIFICATION</scope>
</reference>
<dbReference type="Gramene" id="TuG1812S0002482200.01.T01">
    <property type="protein sequence ID" value="TuG1812S0002482200.01.T01.s_cds22247"/>
    <property type="gene ID" value="TuG1812S0002482200.01"/>
</dbReference>